<protein>
    <recommendedName>
        <fullName evidence="5">Tetratricopeptide repeat-like domain-containing protein</fullName>
    </recommendedName>
</protein>
<evidence type="ECO:0000313" key="4">
    <source>
        <dbReference type="EMBL" id="SVA90975.1"/>
    </source>
</evidence>
<organism evidence="4">
    <name type="scientific">marine metagenome</name>
    <dbReference type="NCBI Taxonomy" id="408172"/>
    <lineage>
        <taxon>unclassified sequences</taxon>
        <taxon>metagenomes</taxon>
        <taxon>ecological metagenomes</taxon>
    </lineage>
</organism>
<proteinExistence type="predicted"/>
<gene>
    <name evidence="4" type="ORF">METZ01_LOCUS143829</name>
</gene>
<evidence type="ECO:0000256" key="1">
    <source>
        <dbReference type="ARBA" id="ARBA00022737"/>
    </source>
</evidence>
<keyword evidence="3" id="KW-0175">Coiled coil</keyword>
<dbReference type="InterPro" id="IPR011990">
    <property type="entry name" value="TPR-like_helical_dom_sf"/>
</dbReference>
<keyword evidence="2" id="KW-0802">TPR repeat</keyword>
<feature type="coiled-coil region" evidence="3">
    <location>
        <begin position="210"/>
        <end position="239"/>
    </location>
</feature>
<dbReference type="AlphaFoldDB" id="A0A381ZNY8"/>
<evidence type="ECO:0000256" key="2">
    <source>
        <dbReference type="ARBA" id="ARBA00022803"/>
    </source>
</evidence>
<dbReference type="SUPFAM" id="SSF48452">
    <property type="entry name" value="TPR-like"/>
    <property type="match status" value="2"/>
</dbReference>
<dbReference type="SMART" id="SM00028">
    <property type="entry name" value="TPR"/>
    <property type="match status" value="4"/>
</dbReference>
<evidence type="ECO:0008006" key="5">
    <source>
        <dbReference type="Google" id="ProtNLM"/>
    </source>
</evidence>
<sequence length="458" mass="52138">MPEKTKKEVQPQAREYFEKGIIALRKDNLDYATKLFEQALRREPGFFECREALRLNQFKRSGKKSGLFKMFGKTTSTSLLPKGQLALKKDPIEAIEVAEQVLNDDPYSVMGNKLLADAATAAGFPRTALFAWDLVMQKHPDDKANTMRYCQALVNNGDVAKAEETCTALAKAHPGDQEVLQLSKNLTASRTLSEGGYDKVASGESDYRAVLKDETEAVLLEQENRRSEQESTAENLIKEYEQRLVDEPENLKLIRSLAELHSRVKNFDKSVGYYERFNKTNLRSDAAVDRAIVDTKLLQFDWRIEQAGQGDAGELEVERNAFEMEQIRRLSDTYPSDLSLRYDLGMLQFEAGEITPAIQSFQRSQANPHKEIPSLMYMGKCFAKRGMNDMAAGTLQKALDKKEIMDDEKMDLHYQLGCVLDSMDRTEESIEQFKLIYERDIGYRDVADRVDAYYASLE</sequence>
<dbReference type="InterPro" id="IPR051685">
    <property type="entry name" value="Ycf3/AcsC/BcsC/TPR_MFPF"/>
</dbReference>
<dbReference type="PANTHER" id="PTHR44943">
    <property type="entry name" value="CELLULOSE SYNTHASE OPERON PROTEIN C"/>
    <property type="match status" value="1"/>
</dbReference>
<name>A0A381ZNY8_9ZZZZ</name>
<accession>A0A381ZNY8</accession>
<dbReference type="Pfam" id="PF14559">
    <property type="entry name" value="TPR_19"/>
    <property type="match status" value="1"/>
</dbReference>
<dbReference type="PROSITE" id="PS50005">
    <property type="entry name" value="TPR"/>
    <property type="match status" value="1"/>
</dbReference>
<dbReference type="InterPro" id="IPR019734">
    <property type="entry name" value="TPR_rpt"/>
</dbReference>
<dbReference type="Gene3D" id="1.25.40.10">
    <property type="entry name" value="Tetratricopeptide repeat domain"/>
    <property type="match status" value="2"/>
</dbReference>
<evidence type="ECO:0000256" key="3">
    <source>
        <dbReference type="SAM" id="Coils"/>
    </source>
</evidence>
<dbReference type="EMBL" id="UINC01022081">
    <property type="protein sequence ID" value="SVA90975.1"/>
    <property type="molecule type" value="Genomic_DNA"/>
</dbReference>
<dbReference type="PANTHER" id="PTHR44943:SF8">
    <property type="entry name" value="TPR REPEAT-CONTAINING PROTEIN MJ0263"/>
    <property type="match status" value="1"/>
</dbReference>
<keyword evidence="1" id="KW-0677">Repeat</keyword>
<reference evidence="4" key="1">
    <citation type="submission" date="2018-05" db="EMBL/GenBank/DDBJ databases">
        <authorList>
            <person name="Lanie J.A."/>
            <person name="Ng W.-L."/>
            <person name="Kazmierczak K.M."/>
            <person name="Andrzejewski T.M."/>
            <person name="Davidsen T.M."/>
            <person name="Wayne K.J."/>
            <person name="Tettelin H."/>
            <person name="Glass J.I."/>
            <person name="Rusch D."/>
            <person name="Podicherti R."/>
            <person name="Tsui H.-C.T."/>
            <person name="Winkler M.E."/>
        </authorList>
    </citation>
    <scope>NUCLEOTIDE SEQUENCE</scope>
</reference>